<evidence type="ECO:0000256" key="1">
    <source>
        <dbReference type="SAM" id="MobiDB-lite"/>
    </source>
</evidence>
<dbReference type="VEuPathDB" id="TriTrypDB:BSAL_78630"/>
<feature type="compositionally biased region" description="Polar residues" evidence="1">
    <location>
        <begin position="345"/>
        <end position="356"/>
    </location>
</feature>
<evidence type="ECO:0000313" key="3">
    <source>
        <dbReference type="Proteomes" id="UP000051952"/>
    </source>
</evidence>
<evidence type="ECO:0000313" key="2">
    <source>
        <dbReference type="EMBL" id="CUG38757.1"/>
    </source>
</evidence>
<feature type="region of interest" description="Disordered" evidence="1">
    <location>
        <begin position="330"/>
        <end position="360"/>
    </location>
</feature>
<keyword evidence="3" id="KW-1185">Reference proteome</keyword>
<name>A0A0S4IXC7_BODSA</name>
<dbReference type="EMBL" id="CYKH01000784">
    <property type="protein sequence ID" value="CUG38757.1"/>
    <property type="molecule type" value="Genomic_DNA"/>
</dbReference>
<dbReference type="AlphaFoldDB" id="A0A0S4IXC7"/>
<accession>A0A0S4IXC7</accession>
<reference evidence="3" key="1">
    <citation type="submission" date="2015-09" db="EMBL/GenBank/DDBJ databases">
        <authorList>
            <consortium name="Pathogen Informatics"/>
        </authorList>
    </citation>
    <scope>NUCLEOTIDE SEQUENCE [LARGE SCALE GENOMIC DNA]</scope>
    <source>
        <strain evidence="3">Lake Konstanz</strain>
    </source>
</reference>
<sequence length="422" mass="46319">MECLRLLHESDCPLIALRKVAWQSIMSTARDITLSPSPTSSSSISMSLEDKANAKGRLQLDSCDATNTSGTNISSSRFVNAPTHSILELPTKKLIPRSPALYATERHESNNILANEEALPRRFWFLSGGVERITTTHRKRGRCDDDNDDGDDAAPEESRFDEGEDQREEPSLPTRGVKKTIRFFISDVCLCCPNGVLEPLDADLPPPPRTNEISAALSSSYLSGANKRHSCMPSPILLGKAEQASQLTVSAFSYEATKRLRLFVSNNPTFFENNELEGGLSRDGVLRTINEAARGLGDMLSRAAGAIVTGHVIALSRLLDGNALIPKEFLSSSQSHHHTDEDTSTARVGQESNNKPSRLYRSISVDSDERLQSIHLMPLLVSPGGWSTSAQLKEEVATFLKTQEQIPIVRMLLVPMAPLQEK</sequence>
<gene>
    <name evidence="2" type="ORF">BSAL_78630</name>
</gene>
<feature type="region of interest" description="Disordered" evidence="1">
    <location>
        <begin position="136"/>
        <end position="173"/>
    </location>
</feature>
<dbReference type="Proteomes" id="UP000051952">
    <property type="component" value="Unassembled WGS sequence"/>
</dbReference>
<proteinExistence type="predicted"/>
<organism evidence="2 3">
    <name type="scientific">Bodo saltans</name>
    <name type="common">Flagellated protozoan</name>
    <dbReference type="NCBI Taxonomy" id="75058"/>
    <lineage>
        <taxon>Eukaryota</taxon>
        <taxon>Discoba</taxon>
        <taxon>Euglenozoa</taxon>
        <taxon>Kinetoplastea</taxon>
        <taxon>Metakinetoplastina</taxon>
        <taxon>Eubodonida</taxon>
        <taxon>Bodonidae</taxon>
        <taxon>Bodo</taxon>
    </lineage>
</organism>
<protein>
    <submittedName>
        <fullName evidence="2">Uncharacterized protein</fullName>
    </submittedName>
</protein>
<feature type="compositionally biased region" description="Acidic residues" evidence="1">
    <location>
        <begin position="145"/>
        <end position="155"/>
    </location>
</feature>